<accession>A0A2R5FP61</accession>
<sequence length="538" mass="60632">MVDYRNFEQFLHSRMKRRNLIIGAGALSGLAIANQFSSQRAMSADKPLRVYARSRFSNYPFTLGVASGEPYPSSVVLWTRLAPEPLNGGGMPLVNVPIRWEVATDPDMRRIVSRGTVLATPELAHSVRVVVEGLQSDTWYWYRFLVGQDASPIGRTRTAPLANSYLSKFNFALVSCQNYQQGFYTAYKYLAQDDLDLVVHVGDYIYEGGISNNGPRQHNSSEIFTLEDYRNRHALYKTDTNLQAAHAAFPWIVTWDDHEVENNYANDISEIDTEPDQNRAIFLQRRAVAYQAYYEHMPLRPFSRPFGPDMQLFRRLSFGNLATFHVLDTRQYRTDQPCGDGTKERCPENLDPNATITGKVQENWLYDGLNNSQSKWNILAQQVPIAQRDMTPGAGGTYSMDKWDGYVASRDRLMAFLGQRRPSNPVSLAGDVHSHWAMNLKANFDKPESATVGSEFVCSSITSGGDGADTNPTVEAYLPDNPHIKFFNGQRGYVRCALTPTTWKSDYLVMSNVTTPFGTISKRASFVVEDGRPEIQQA</sequence>
<evidence type="ECO:0000259" key="1">
    <source>
        <dbReference type="Pfam" id="PF09423"/>
    </source>
</evidence>
<dbReference type="InterPro" id="IPR018946">
    <property type="entry name" value="PhoD-like_MPP"/>
</dbReference>
<dbReference type="OrthoDB" id="9763616at2"/>
<dbReference type="RefSeq" id="WP_109009767.1">
    <property type="nucleotide sequence ID" value="NZ_BDUD01000001.1"/>
</dbReference>
<reference evidence="3 4" key="1">
    <citation type="submission" date="2017-06" db="EMBL/GenBank/DDBJ databases">
        <title>Genome sequencing of cyanobaciteial culture collection at National Institute for Environmental Studies (NIES).</title>
        <authorList>
            <person name="Hirose Y."/>
            <person name="Shimura Y."/>
            <person name="Fujisawa T."/>
            <person name="Nakamura Y."/>
            <person name="Kawachi M."/>
        </authorList>
    </citation>
    <scope>NUCLEOTIDE SEQUENCE [LARGE SCALE GENOMIC DNA]</scope>
    <source>
        <strain evidence="3 4">NIES-4072</strain>
    </source>
</reference>
<feature type="domain" description="Phospholipase D N-terminal" evidence="2">
    <location>
        <begin position="63"/>
        <end position="158"/>
    </location>
</feature>
<dbReference type="Proteomes" id="UP000245124">
    <property type="component" value="Unassembled WGS sequence"/>
</dbReference>
<keyword evidence="4" id="KW-1185">Reference proteome</keyword>
<dbReference type="Pfam" id="PF16655">
    <property type="entry name" value="PhoD_N"/>
    <property type="match status" value="1"/>
</dbReference>
<dbReference type="PANTHER" id="PTHR43606:SF2">
    <property type="entry name" value="ALKALINE PHOSPHATASE FAMILY PROTEIN (AFU_ORTHOLOGUE AFUA_5G03860)"/>
    <property type="match status" value="1"/>
</dbReference>
<protein>
    <submittedName>
        <fullName evidence="3">Alkaline phosphatase</fullName>
    </submittedName>
</protein>
<evidence type="ECO:0000313" key="4">
    <source>
        <dbReference type="Proteomes" id="UP000245124"/>
    </source>
</evidence>
<comment type="caution">
    <text evidence="3">The sequence shown here is derived from an EMBL/GenBank/DDBJ whole genome shotgun (WGS) entry which is preliminary data.</text>
</comment>
<name>A0A2R5FP61_NOSCO</name>
<dbReference type="AlphaFoldDB" id="A0A2R5FP61"/>
<dbReference type="CDD" id="cd07389">
    <property type="entry name" value="MPP_PhoD"/>
    <property type="match status" value="1"/>
</dbReference>
<proteinExistence type="predicted"/>
<dbReference type="Gene3D" id="3.60.21.70">
    <property type="entry name" value="PhoD-like phosphatase"/>
    <property type="match status" value="1"/>
</dbReference>
<dbReference type="InterPro" id="IPR032093">
    <property type="entry name" value="PhoD_N"/>
</dbReference>
<evidence type="ECO:0000313" key="3">
    <source>
        <dbReference type="EMBL" id="GBG20055.1"/>
    </source>
</evidence>
<dbReference type="Pfam" id="PF09423">
    <property type="entry name" value="PhoD"/>
    <property type="match status" value="1"/>
</dbReference>
<dbReference type="PANTHER" id="PTHR43606">
    <property type="entry name" value="PHOSPHATASE, PUTATIVE (AFU_ORTHOLOGUE AFUA_6G08710)-RELATED"/>
    <property type="match status" value="1"/>
</dbReference>
<evidence type="ECO:0000259" key="2">
    <source>
        <dbReference type="Pfam" id="PF16655"/>
    </source>
</evidence>
<dbReference type="InterPro" id="IPR052900">
    <property type="entry name" value="Phospholipid_Metab_Enz"/>
</dbReference>
<organism evidence="3 4">
    <name type="scientific">Nostoc commune NIES-4072</name>
    <dbReference type="NCBI Taxonomy" id="2005467"/>
    <lineage>
        <taxon>Bacteria</taxon>
        <taxon>Bacillati</taxon>
        <taxon>Cyanobacteriota</taxon>
        <taxon>Cyanophyceae</taxon>
        <taxon>Nostocales</taxon>
        <taxon>Nostocaceae</taxon>
        <taxon>Nostoc</taxon>
    </lineage>
</organism>
<feature type="domain" description="PhoD-like phosphatase metallophosphatase" evidence="1">
    <location>
        <begin position="171"/>
        <end position="507"/>
    </location>
</feature>
<dbReference type="InterPro" id="IPR029052">
    <property type="entry name" value="Metallo-depent_PP-like"/>
</dbReference>
<gene>
    <name evidence="3" type="ORF">NIES4072_37240</name>
</gene>
<dbReference type="InterPro" id="IPR038607">
    <property type="entry name" value="PhoD-like_sf"/>
</dbReference>
<dbReference type="SUPFAM" id="SSF56300">
    <property type="entry name" value="Metallo-dependent phosphatases"/>
    <property type="match status" value="1"/>
</dbReference>
<dbReference type="EMBL" id="BDUD01000001">
    <property type="protein sequence ID" value="GBG20055.1"/>
    <property type="molecule type" value="Genomic_DNA"/>
</dbReference>
<dbReference type="Gene3D" id="2.60.40.380">
    <property type="entry name" value="Purple acid phosphatase-like, N-terminal"/>
    <property type="match status" value="1"/>
</dbReference>